<keyword evidence="1" id="KW-0812">Transmembrane</keyword>
<comment type="caution">
    <text evidence="2">The sequence shown here is derived from an EMBL/GenBank/DDBJ whole genome shotgun (WGS) entry which is preliminary data.</text>
</comment>
<keyword evidence="3" id="KW-1185">Reference proteome</keyword>
<dbReference type="SUPFAM" id="SSF50998">
    <property type="entry name" value="Quinoprotein alcohol dehydrogenase-like"/>
    <property type="match status" value="1"/>
</dbReference>
<protein>
    <recommendedName>
        <fullName evidence="4">ASST-domain-containing protein</fullName>
    </recommendedName>
</protein>
<dbReference type="PANTHER" id="PTHR35340">
    <property type="entry name" value="PQQ ENZYME REPEAT PROTEIN-RELATED"/>
    <property type="match status" value="1"/>
</dbReference>
<dbReference type="Proteomes" id="UP001150941">
    <property type="component" value="Unassembled WGS sequence"/>
</dbReference>
<dbReference type="Pfam" id="PF14269">
    <property type="entry name" value="Arylsulfotran_2"/>
    <property type="match status" value="1"/>
</dbReference>
<reference evidence="2" key="1">
    <citation type="submission" date="2022-11" db="EMBL/GenBank/DDBJ databases">
        <authorList>
            <person name="Petersen C."/>
        </authorList>
    </citation>
    <scope>NUCLEOTIDE SEQUENCE</scope>
    <source>
        <strain evidence="2">IBT 19713</strain>
    </source>
</reference>
<feature type="transmembrane region" description="Helical" evidence="1">
    <location>
        <begin position="555"/>
        <end position="578"/>
    </location>
</feature>
<keyword evidence="1" id="KW-1133">Transmembrane helix</keyword>
<sequence length="608" mass="68757">MSFKTLPDVRAVKFDIQYEDRDSLAPGYWFVSPYLHMDTDEPHTLYEQYQIGPHIYDQEGRLVWTGTSFFDNRNTFDFKVVQSLGEEPHLSLIRQYSHDAEEDGDRGYGVILNNHYEITHMLPLREDLGWFDIHEFNVLKNGETALVTNYLSQEITLEAYGRPTETTWLEYGGFSEIDLKTAEILYHWNSFVEIPLTESVHYNPTSMVEALPGWDYVHINSVDKNDNGDYLISMRFTNTIYLISAQSGSIMWRLGGLAGNTSDFIQDFTFSKQHDAKFISSEGTRHVISILNNASDEEFQSEDVSSALIVEIEAGTEPKTAHILHRYERPDKSLTRLRGNSQVLPNKNMFACWSKGGYISEYAEDGRLLMSAQFTSPRYSNYRAYKFEFTGRPNTPPDLVASVYGTDEANMVTTVYVSWNGATDIAEWQFYAQASEFDERVPIGRIAKTDFETMFIAKGFMDWISVEAVDASGAVLGTSDIHRSAYPDWQAVGYPGISGLPRPNDPAGLHVGVGASLNETSDEENIPSSTNAMADAELRKATHILSSAYETMRKVGGILALIILLGGMAGVMACFMLIRGWRVRLYQRVRLEDGLPEEQTHLRPEMAE</sequence>
<dbReference type="AlphaFoldDB" id="A0A9W9NVT4"/>
<dbReference type="RefSeq" id="XP_058329035.1">
    <property type="nucleotide sequence ID" value="XM_058476145.1"/>
</dbReference>
<keyword evidence="1" id="KW-0472">Membrane</keyword>
<reference evidence="2" key="2">
    <citation type="journal article" date="2023" name="IMA Fungus">
        <title>Comparative genomic study of the Penicillium genus elucidates a diverse pangenome and 15 lateral gene transfer events.</title>
        <authorList>
            <person name="Petersen C."/>
            <person name="Sorensen T."/>
            <person name="Nielsen M.R."/>
            <person name="Sondergaard T.E."/>
            <person name="Sorensen J.L."/>
            <person name="Fitzpatrick D.A."/>
            <person name="Frisvad J.C."/>
            <person name="Nielsen K.L."/>
        </authorList>
    </citation>
    <scope>NUCLEOTIDE SEQUENCE</scope>
    <source>
        <strain evidence="2">IBT 19713</strain>
    </source>
</reference>
<dbReference type="PANTHER" id="PTHR35340:SF8">
    <property type="entry name" value="ASST-DOMAIN-CONTAINING PROTEIN"/>
    <property type="match status" value="1"/>
</dbReference>
<dbReference type="InterPro" id="IPR053143">
    <property type="entry name" value="Arylsulfate_ST"/>
</dbReference>
<gene>
    <name evidence="2" type="ORF">N7468_006849</name>
</gene>
<organism evidence="2 3">
    <name type="scientific">Penicillium chermesinum</name>
    <dbReference type="NCBI Taxonomy" id="63820"/>
    <lineage>
        <taxon>Eukaryota</taxon>
        <taxon>Fungi</taxon>
        <taxon>Dikarya</taxon>
        <taxon>Ascomycota</taxon>
        <taxon>Pezizomycotina</taxon>
        <taxon>Eurotiomycetes</taxon>
        <taxon>Eurotiomycetidae</taxon>
        <taxon>Eurotiales</taxon>
        <taxon>Aspergillaceae</taxon>
        <taxon>Penicillium</taxon>
    </lineage>
</organism>
<dbReference type="InterPro" id="IPR011047">
    <property type="entry name" value="Quinoprotein_ADH-like_sf"/>
</dbReference>
<evidence type="ECO:0000313" key="2">
    <source>
        <dbReference type="EMBL" id="KAJ5225624.1"/>
    </source>
</evidence>
<name>A0A9W9NVT4_9EURO</name>
<evidence type="ECO:0008006" key="4">
    <source>
        <dbReference type="Google" id="ProtNLM"/>
    </source>
</evidence>
<evidence type="ECO:0000256" key="1">
    <source>
        <dbReference type="SAM" id="Phobius"/>
    </source>
</evidence>
<proteinExistence type="predicted"/>
<dbReference type="EMBL" id="JAPQKS010000005">
    <property type="protein sequence ID" value="KAJ5225624.1"/>
    <property type="molecule type" value="Genomic_DNA"/>
</dbReference>
<dbReference type="InterPro" id="IPR039535">
    <property type="entry name" value="ASST-like"/>
</dbReference>
<accession>A0A9W9NVT4</accession>
<evidence type="ECO:0000313" key="3">
    <source>
        <dbReference type="Proteomes" id="UP001150941"/>
    </source>
</evidence>
<dbReference type="OrthoDB" id="5427350at2759"/>
<dbReference type="GeneID" id="83203448"/>